<sequence>MPAASDVAVTADQLGRVLNVRPDLASHLLRAFGATMTMAAADTVDLLAESDPDALDAITLAVAGGYYMHPDVRHLLGYTGQQPRTITIAEGIDEDMLMRVVERGPIYRDA</sequence>
<organism evidence="1 2">
    <name type="scientific">Gordonia aquimaris</name>
    <dbReference type="NCBI Taxonomy" id="2984863"/>
    <lineage>
        <taxon>Bacteria</taxon>
        <taxon>Bacillati</taxon>
        <taxon>Actinomycetota</taxon>
        <taxon>Actinomycetes</taxon>
        <taxon>Mycobacteriales</taxon>
        <taxon>Gordoniaceae</taxon>
        <taxon>Gordonia</taxon>
    </lineage>
</organism>
<gene>
    <name evidence="1" type="ORF">OSB52_17780</name>
</gene>
<comment type="caution">
    <text evidence="1">The sequence shown here is derived from an EMBL/GenBank/DDBJ whole genome shotgun (WGS) entry which is preliminary data.</text>
</comment>
<protein>
    <submittedName>
        <fullName evidence="1">Uncharacterized protein</fullName>
    </submittedName>
</protein>
<proteinExistence type="predicted"/>
<dbReference type="RefSeq" id="WP_266062924.1">
    <property type="nucleotide sequence ID" value="NZ_JAPKFM010000021.1"/>
</dbReference>
<keyword evidence="2" id="KW-1185">Reference proteome</keyword>
<evidence type="ECO:0000313" key="2">
    <source>
        <dbReference type="Proteomes" id="UP001143347"/>
    </source>
</evidence>
<dbReference type="AlphaFoldDB" id="A0A9X3I651"/>
<dbReference type="EMBL" id="JAPKFM010000021">
    <property type="protein sequence ID" value="MCX2965936.1"/>
    <property type="molecule type" value="Genomic_DNA"/>
</dbReference>
<reference evidence="1" key="1">
    <citation type="submission" date="2022-10" db="EMBL/GenBank/DDBJ databases">
        <title>WGS of marine actinomycetes from Thailand.</title>
        <authorList>
            <person name="Thawai C."/>
        </authorList>
    </citation>
    <scope>NUCLEOTIDE SEQUENCE</scope>
    <source>
        <strain evidence="1">SW21</strain>
    </source>
</reference>
<accession>A0A9X3I651</accession>
<evidence type="ECO:0000313" key="1">
    <source>
        <dbReference type="EMBL" id="MCX2965936.1"/>
    </source>
</evidence>
<dbReference type="Proteomes" id="UP001143347">
    <property type="component" value="Unassembled WGS sequence"/>
</dbReference>
<name>A0A9X3I651_9ACTN</name>